<dbReference type="InterPro" id="IPR003726">
    <property type="entry name" value="HCY_dom"/>
</dbReference>
<dbReference type="PIRSF" id="PIRSF037472">
    <property type="entry name" value="DHPS_mtfrase"/>
    <property type="match status" value="1"/>
</dbReference>
<evidence type="ECO:0000256" key="6">
    <source>
        <dbReference type="PROSITE-ProRule" id="PRU00333"/>
    </source>
</evidence>
<evidence type="ECO:0000256" key="4">
    <source>
        <dbReference type="ARBA" id="ARBA00023285"/>
    </source>
</evidence>
<dbReference type="PROSITE" id="PS51337">
    <property type="entry name" value="B12_BINDING_NTER"/>
    <property type="match status" value="1"/>
</dbReference>
<feature type="binding site" evidence="6">
    <location>
        <position position="204"/>
    </location>
    <ligand>
        <name>Zn(2+)</name>
        <dbReference type="ChEBI" id="CHEBI:29105"/>
    </ligand>
</feature>
<keyword evidence="12" id="KW-1185">Reference proteome</keyword>
<dbReference type="PROSITE" id="PS50972">
    <property type="entry name" value="PTERIN_BINDING"/>
    <property type="match status" value="1"/>
</dbReference>
<evidence type="ECO:0000259" key="9">
    <source>
        <dbReference type="PROSITE" id="PS51332"/>
    </source>
</evidence>
<comment type="catalytic activity">
    <reaction evidence="1">
        <text>(6S)-5-methyl-5,6,7,8-tetrahydrofolate + L-homocysteine = (6S)-5,6,7,8-tetrahydrofolate + L-methionine</text>
        <dbReference type="Rhea" id="RHEA:11172"/>
        <dbReference type="ChEBI" id="CHEBI:18608"/>
        <dbReference type="ChEBI" id="CHEBI:57453"/>
        <dbReference type="ChEBI" id="CHEBI:57844"/>
        <dbReference type="ChEBI" id="CHEBI:58199"/>
        <dbReference type="EC" id="2.1.1.13"/>
    </reaction>
</comment>
<gene>
    <name evidence="11" type="ORF">KQI89_07305</name>
</gene>
<evidence type="ECO:0000313" key="11">
    <source>
        <dbReference type="EMBL" id="MBU5591568.1"/>
    </source>
</evidence>
<dbReference type="InterPro" id="IPR017215">
    <property type="entry name" value="MetH_bac"/>
</dbReference>
<dbReference type="SMART" id="SM01018">
    <property type="entry name" value="B12-binding_2"/>
    <property type="match status" value="1"/>
</dbReference>
<dbReference type="PROSITE" id="PS50970">
    <property type="entry name" value="HCY"/>
    <property type="match status" value="1"/>
</dbReference>
<keyword evidence="6" id="KW-0808">Transferase</keyword>
<dbReference type="PANTHER" id="PTHR45833">
    <property type="entry name" value="METHIONINE SYNTHASE"/>
    <property type="match status" value="1"/>
</dbReference>
<feature type="domain" description="Pterin-binding" evidence="8">
    <location>
        <begin position="312"/>
        <end position="556"/>
    </location>
</feature>
<evidence type="ECO:0000259" key="7">
    <source>
        <dbReference type="PROSITE" id="PS50970"/>
    </source>
</evidence>
<dbReference type="Pfam" id="PF02607">
    <property type="entry name" value="B12-binding_2"/>
    <property type="match status" value="1"/>
</dbReference>
<feature type="binding site" evidence="6">
    <location>
        <position position="269"/>
    </location>
    <ligand>
        <name>Zn(2+)</name>
        <dbReference type="ChEBI" id="CHEBI:29105"/>
    </ligand>
</feature>
<keyword evidence="6" id="KW-0862">Zinc</keyword>
<evidence type="ECO:0000256" key="2">
    <source>
        <dbReference type="ARBA" id="ARBA00013998"/>
    </source>
</evidence>
<feature type="domain" description="B12-binding" evidence="9">
    <location>
        <begin position="670"/>
        <end position="793"/>
    </location>
</feature>
<dbReference type="Pfam" id="PF02310">
    <property type="entry name" value="B12-binding"/>
    <property type="match status" value="1"/>
</dbReference>
<dbReference type="Proteomes" id="UP000736583">
    <property type="component" value="Unassembled WGS sequence"/>
</dbReference>
<feature type="domain" description="Hcy-binding" evidence="7">
    <location>
        <begin position="1"/>
        <end position="284"/>
    </location>
</feature>
<dbReference type="InterPro" id="IPR006158">
    <property type="entry name" value="Cobalamin-bd"/>
</dbReference>
<evidence type="ECO:0000256" key="3">
    <source>
        <dbReference type="ARBA" id="ARBA00022723"/>
    </source>
</evidence>
<evidence type="ECO:0000259" key="8">
    <source>
        <dbReference type="PROSITE" id="PS50972"/>
    </source>
</evidence>
<evidence type="ECO:0000256" key="1">
    <source>
        <dbReference type="ARBA" id="ARBA00001700"/>
    </source>
</evidence>
<feature type="domain" description="B12-binding N-terminal" evidence="10">
    <location>
        <begin position="575"/>
        <end position="668"/>
    </location>
</feature>
<dbReference type="InterPro" id="IPR050554">
    <property type="entry name" value="Met_Synthase/Corrinoid"/>
</dbReference>
<comment type="cofactor">
    <cofactor evidence="6">
        <name>Zn(2+)</name>
        <dbReference type="ChEBI" id="CHEBI:29105"/>
    </cofactor>
</comment>
<feature type="binding site" evidence="6">
    <location>
        <position position="270"/>
    </location>
    <ligand>
        <name>Zn(2+)</name>
        <dbReference type="ChEBI" id="CHEBI:29105"/>
    </ligand>
</feature>
<evidence type="ECO:0000313" key="12">
    <source>
        <dbReference type="Proteomes" id="UP000736583"/>
    </source>
</evidence>
<keyword evidence="6" id="KW-0489">Methyltransferase</keyword>
<comment type="function">
    <text evidence="5">Catalyzes the transfer of a methyl group from methyl-cobalamin to homocysteine, yielding enzyme-bound cob(I)alamin and methionine. Subsequently, remethylates the cofactor using methyltetrahydrofolate.</text>
</comment>
<dbReference type="PROSITE" id="PS51332">
    <property type="entry name" value="B12_BINDING"/>
    <property type="match status" value="1"/>
</dbReference>
<keyword evidence="3 6" id="KW-0479">Metal-binding</keyword>
<dbReference type="Pfam" id="PF02574">
    <property type="entry name" value="S-methyl_trans"/>
    <property type="match status" value="1"/>
</dbReference>
<dbReference type="Pfam" id="PF00809">
    <property type="entry name" value="Pterin_bind"/>
    <property type="match status" value="1"/>
</dbReference>
<dbReference type="InterPro" id="IPR003759">
    <property type="entry name" value="Cbl-bd_cap"/>
</dbReference>
<dbReference type="RefSeq" id="WP_216456516.1">
    <property type="nucleotide sequence ID" value="NZ_JAHLQL010000001.1"/>
</dbReference>
<name>A0ABS6EZB1_9CLOT</name>
<sequence length="793" mass="87544">MELKRYLEKNFLIFDGAMGTILQSLGLKAGELPEILNIKEPEKVIEVHKRYINAGSKVITTNTFGANELKLKDTGFKVEAVISTAVSNAKEAIKNEEVFIALDIGPIGRLLEPMGDLSFERAYEIFKRQIIQGVRSGVDLILIETMTDLYEAKAAVLAAKENSNLPVFCTMSFQEDGRTFSGCTALAMTTVLQGLGVDALGVNCSLGPKEIEPIISEILKVSKIPVMVQANAGIPRICNGETTYDISPKEFALYSRKYLEKGVKIIGGCCGTNDEYIKSITKELNDIKIQKRETKDMSAVCTPTKVVLIEGIKVIGERINPTGKRLFKEALRNNDIDYILREAILQVEAGADILDINVGLPEIDEEKTMIKVIKEIQAILDVPLQIDSNDPKVIESALRIYNGKAIVNSVNGEDKVLDTILPIVKKYGAAVIGLTLDNKGIPSGAKERFKIAEKIVKRAEDYGIGKEDIYIDCLTLTAAAQQKEVEETLSAITLVKEKLNVRTVLGVSNVSFGLPNRRLLNRTFLSASLMAGLSLPIIDPMDKDMMDTVKASKVFRNDDVGSVEYIECYKDIINDKKQLEKEAVDDDLSSIILKGLKGEAKYATCSLLNDKKPLEIVNQYIVPALDLMGKRYEKGEIFLPQLIQSAETVKKSFDVIKEEIKEKSDLPICNGKIILATVKGDIHDIGKNIVKVLLESYGFEVLDLGKDVSKEIIIEEAIKNNIKLIGLSALMTTTVKSMEDTIKDLKSLNPQCKVMVGGAVLNKEYADMIGADYYAKDANESVEIAKEFFKERN</sequence>
<evidence type="ECO:0000256" key="5">
    <source>
        <dbReference type="ARBA" id="ARBA00025552"/>
    </source>
</evidence>
<dbReference type="EMBL" id="JAHLQL010000001">
    <property type="protein sequence ID" value="MBU5591568.1"/>
    <property type="molecule type" value="Genomic_DNA"/>
</dbReference>
<organism evidence="11 12">
    <name type="scientific">Clostridium simiarum</name>
    <dbReference type="NCBI Taxonomy" id="2841506"/>
    <lineage>
        <taxon>Bacteria</taxon>
        <taxon>Bacillati</taxon>
        <taxon>Bacillota</taxon>
        <taxon>Clostridia</taxon>
        <taxon>Eubacteriales</taxon>
        <taxon>Clostridiaceae</taxon>
        <taxon>Clostridium</taxon>
    </lineage>
</organism>
<reference evidence="11 12" key="1">
    <citation type="submission" date="2021-06" db="EMBL/GenBank/DDBJ databases">
        <authorList>
            <person name="Sun Q."/>
            <person name="Li D."/>
        </authorList>
    </citation>
    <scope>NUCLEOTIDE SEQUENCE [LARGE SCALE GENOMIC DNA]</scope>
    <source>
        <strain evidence="11 12">MSJ-4</strain>
    </source>
</reference>
<keyword evidence="4" id="KW-0170">Cobalt</keyword>
<comment type="caution">
    <text evidence="11">The sequence shown here is derived from an EMBL/GenBank/DDBJ whole genome shotgun (WGS) entry which is preliminary data.</text>
</comment>
<accession>A0ABS6EZB1</accession>
<dbReference type="InterPro" id="IPR000489">
    <property type="entry name" value="Pterin-binding_dom"/>
</dbReference>
<proteinExistence type="predicted"/>
<dbReference type="NCBIfam" id="NF005719">
    <property type="entry name" value="PRK07535.1"/>
    <property type="match status" value="1"/>
</dbReference>
<evidence type="ECO:0000259" key="10">
    <source>
        <dbReference type="PROSITE" id="PS51337"/>
    </source>
</evidence>
<protein>
    <recommendedName>
        <fullName evidence="2">Methionine synthase</fullName>
    </recommendedName>
</protein>
<dbReference type="PANTHER" id="PTHR45833:SF1">
    <property type="entry name" value="METHIONINE SYNTHASE"/>
    <property type="match status" value="1"/>
</dbReference>